<dbReference type="NCBIfam" id="NF004761">
    <property type="entry name" value="PRK06092.1"/>
    <property type="match status" value="1"/>
</dbReference>
<dbReference type="Proteomes" id="UP000515917">
    <property type="component" value="Chromosome"/>
</dbReference>
<keyword evidence="5" id="KW-0289">Folate biosynthesis</keyword>
<evidence type="ECO:0000256" key="9">
    <source>
        <dbReference type="ARBA" id="ARBA00049529"/>
    </source>
</evidence>
<gene>
    <name evidence="10" type="ORF">C1H71_06020</name>
</gene>
<comment type="catalytic activity">
    <reaction evidence="9">
        <text>4-amino-4-deoxychorismate = 4-aminobenzoate + pyruvate + H(+)</text>
        <dbReference type="Rhea" id="RHEA:16201"/>
        <dbReference type="ChEBI" id="CHEBI:15361"/>
        <dbReference type="ChEBI" id="CHEBI:15378"/>
        <dbReference type="ChEBI" id="CHEBI:17836"/>
        <dbReference type="ChEBI" id="CHEBI:58406"/>
        <dbReference type="EC" id="4.1.3.38"/>
    </reaction>
</comment>
<comment type="subunit">
    <text evidence="3">Homodimer.</text>
</comment>
<evidence type="ECO:0000256" key="4">
    <source>
        <dbReference type="ARBA" id="ARBA00022898"/>
    </source>
</evidence>
<keyword evidence="4" id="KW-0663">Pyridoxal phosphate</keyword>
<comment type="similarity">
    <text evidence="2">Belongs to the class-IV pyridoxal-phosphate-dependent aminotransferase family.</text>
</comment>
<dbReference type="GO" id="GO:0008696">
    <property type="term" value="F:4-amino-4-deoxychorismate lyase activity"/>
    <property type="evidence" value="ECO:0007669"/>
    <property type="project" value="UniProtKB-EC"/>
</dbReference>
<evidence type="ECO:0000313" key="11">
    <source>
        <dbReference type="Proteomes" id="UP000515917"/>
    </source>
</evidence>
<dbReference type="Pfam" id="PF01063">
    <property type="entry name" value="Aminotran_4"/>
    <property type="match status" value="1"/>
</dbReference>
<dbReference type="InterPro" id="IPR036038">
    <property type="entry name" value="Aminotransferase-like"/>
</dbReference>
<dbReference type="InterPro" id="IPR050571">
    <property type="entry name" value="Class-IV_PLP-Dep_Aminotrnsfr"/>
</dbReference>
<evidence type="ECO:0000313" key="10">
    <source>
        <dbReference type="EMBL" id="QBC43151.1"/>
    </source>
</evidence>
<evidence type="ECO:0000256" key="2">
    <source>
        <dbReference type="ARBA" id="ARBA00009320"/>
    </source>
</evidence>
<dbReference type="InterPro" id="IPR043131">
    <property type="entry name" value="BCAT-like_N"/>
</dbReference>
<proteinExistence type="inferred from homology"/>
<dbReference type="EC" id="4.1.3.38" evidence="8"/>
<keyword evidence="11" id="KW-1185">Reference proteome</keyword>
<dbReference type="RefSeq" id="WP_130105756.1">
    <property type="nucleotide sequence ID" value="NZ_CP025781.1"/>
</dbReference>
<protein>
    <recommendedName>
        <fullName evidence="8">aminodeoxychorismate lyase</fullName>
        <ecNumber evidence="8">4.1.3.38</ecNumber>
    </recommendedName>
</protein>
<reference evidence="10 11" key="1">
    <citation type="submission" date="2018-01" db="EMBL/GenBank/DDBJ databases">
        <title>Genome sequence of Iodobacter sp. strain PCH194 isolated from Indian Trans-Himalaya.</title>
        <authorList>
            <person name="Kumar V."/>
            <person name="Thakur V."/>
            <person name="Kumar S."/>
            <person name="Singh D."/>
        </authorList>
    </citation>
    <scope>NUCLEOTIDE SEQUENCE [LARGE SCALE GENOMIC DNA]</scope>
    <source>
        <strain evidence="10 11">PCH194</strain>
    </source>
</reference>
<accession>A0A7G3G775</accession>
<comment type="cofactor">
    <cofactor evidence="1">
        <name>pyridoxal 5'-phosphate</name>
        <dbReference type="ChEBI" id="CHEBI:597326"/>
    </cofactor>
</comment>
<dbReference type="GO" id="GO:0046656">
    <property type="term" value="P:folic acid biosynthetic process"/>
    <property type="evidence" value="ECO:0007669"/>
    <property type="project" value="UniProtKB-KW"/>
</dbReference>
<sequence>MRLLNGQPQDVISMADRAFQFGDGVFRTLRCEGGQIEFWQRHYARLQQDCAALGINCPAEAVLLEDLRIITPVDAAIKIIITRGETIRGYGTSDFLTPNRITQCAALPNYPKDLHQQGANVRVCSTKASWQPALAGVKHLNRLENVLARREWQDPSIFEGLMLDRDGWVIEGVMSNVLVLCDTHLFTPKLDQSGVNGVMCEVAFDAALQHGFAVEKRALTLDDVKKADAVWLTNSLVGLLPVANICDRNFMPHPAQALLSKAVNHLRQLEKFTIVESPDMPKG</sequence>
<dbReference type="InterPro" id="IPR043132">
    <property type="entry name" value="BCAT-like_C"/>
</dbReference>
<dbReference type="Gene3D" id="3.30.470.10">
    <property type="match status" value="1"/>
</dbReference>
<dbReference type="NCBIfam" id="TIGR03461">
    <property type="entry name" value="pabC_Proteo"/>
    <property type="match status" value="1"/>
</dbReference>
<evidence type="ECO:0000256" key="3">
    <source>
        <dbReference type="ARBA" id="ARBA00011738"/>
    </source>
</evidence>
<dbReference type="Gene3D" id="3.20.10.10">
    <property type="entry name" value="D-amino Acid Aminotransferase, subunit A, domain 2"/>
    <property type="match status" value="1"/>
</dbReference>
<dbReference type="FunFam" id="3.20.10.10:FF:000002">
    <property type="entry name" value="D-alanine aminotransferase"/>
    <property type="match status" value="1"/>
</dbReference>
<dbReference type="CDD" id="cd01559">
    <property type="entry name" value="ADCL_like"/>
    <property type="match status" value="1"/>
</dbReference>
<evidence type="ECO:0000256" key="8">
    <source>
        <dbReference type="ARBA" id="ARBA00035676"/>
    </source>
</evidence>
<evidence type="ECO:0000256" key="7">
    <source>
        <dbReference type="ARBA" id="ARBA00035633"/>
    </source>
</evidence>
<dbReference type="PANTHER" id="PTHR42743">
    <property type="entry name" value="AMINO-ACID AMINOTRANSFERASE"/>
    <property type="match status" value="1"/>
</dbReference>
<dbReference type="SUPFAM" id="SSF56752">
    <property type="entry name" value="D-aminoacid aminotransferase-like PLP-dependent enzymes"/>
    <property type="match status" value="1"/>
</dbReference>
<dbReference type="AlphaFoldDB" id="A0A7G3G775"/>
<dbReference type="KEGG" id="ifl:C1H71_06020"/>
<dbReference type="GO" id="GO:0008153">
    <property type="term" value="P:4-aminobenzoate biosynthetic process"/>
    <property type="evidence" value="ECO:0007669"/>
    <property type="project" value="TreeGrafter"/>
</dbReference>
<dbReference type="EMBL" id="CP025781">
    <property type="protein sequence ID" value="QBC43151.1"/>
    <property type="molecule type" value="Genomic_DNA"/>
</dbReference>
<evidence type="ECO:0000256" key="6">
    <source>
        <dbReference type="ARBA" id="ARBA00023239"/>
    </source>
</evidence>
<dbReference type="InterPro" id="IPR017824">
    <property type="entry name" value="Aminodeoxychorismate_lyase_IV"/>
</dbReference>
<dbReference type="PANTHER" id="PTHR42743:SF2">
    <property type="entry name" value="AMINODEOXYCHORISMATE LYASE"/>
    <property type="match status" value="1"/>
</dbReference>
<comment type="pathway">
    <text evidence="7">Cofactor biosynthesis; tetrahydrofolate biosynthesis; 4-aminobenzoate from chorismate: step 2/2.</text>
</comment>
<dbReference type="GO" id="GO:0030170">
    <property type="term" value="F:pyridoxal phosphate binding"/>
    <property type="evidence" value="ECO:0007669"/>
    <property type="project" value="InterPro"/>
</dbReference>
<evidence type="ECO:0000256" key="5">
    <source>
        <dbReference type="ARBA" id="ARBA00022909"/>
    </source>
</evidence>
<name>A0A7G3G775_9NEIS</name>
<keyword evidence="6 10" id="KW-0456">Lyase</keyword>
<dbReference type="InterPro" id="IPR001544">
    <property type="entry name" value="Aminotrans_IV"/>
</dbReference>
<evidence type="ECO:0000256" key="1">
    <source>
        <dbReference type="ARBA" id="ARBA00001933"/>
    </source>
</evidence>
<organism evidence="10 11">
    <name type="scientific">Iodobacter fluviatilis</name>
    <dbReference type="NCBI Taxonomy" id="537"/>
    <lineage>
        <taxon>Bacteria</taxon>
        <taxon>Pseudomonadati</taxon>
        <taxon>Pseudomonadota</taxon>
        <taxon>Betaproteobacteria</taxon>
        <taxon>Neisseriales</taxon>
        <taxon>Chitinibacteraceae</taxon>
        <taxon>Iodobacter</taxon>
    </lineage>
</organism>
<dbReference type="GO" id="GO:0005829">
    <property type="term" value="C:cytosol"/>
    <property type="evidence" value="ECO:0007669"/>
    <property type="project" value="TreeGrafter"/>
</dbReference>